<dbReference type="Proteomes" id="UP000824179">
    <property type="component" value="Unassembled WGS sequence"/>
</dbReference>
<keyword evidence="1" id="KW-0732">Signal</keyword>
<evidence type="ECO:0000313" key="3">
    <source>
        <dbReference type="EMBL" id="HIR39527.1"/>
    </source>
</evidence>
<dbReference type="InterPro" id="IPR002130">
    <property type="entry name" value="Cyclophilin-type_PPIase_dom"/>
</dbReference>
<dbReference type="Gene3D" id="2.40.100.10">
    <property type="entry name" value="Cyclophilin-like"/>
    <property type="match status" value="1"/>
</dbReference>
<evidence type="ECO:0000313" key="4">
    <source>
        <dbReference type="Proteomes" id="UP000824179"/>
    </source>
</evidence>
<feature type="signal peptide" evidence="1">
    <location>
        <begin position="1"/>
        <end position="26"/>
    </location>
</feature>
<dbReference type="InterPro" id="IPR029000">
    <property type="entry name" value="Cyclophilin-like_dom_sf"/>
</dbReference>
<feature type="domain" description="PPIase cyclophilin-type" evidence="2">
    <location>
        <begin position="50"/>
        <end position="200"/>
    </location>
</feature>
<sequence>MSFKRLKRAVLCVAAAAAIGASAALAGCTIETSHPRAEITLEFNGTQYVIEYTLYRNMYPQTVRHFIELAEAGFYNNTIIHDYASNDWYGGGYTYDETAYADAFENGAFDDYLNDSRYYKEDDYLSLFNSGALTPSVYTDYSYDADGNMTVSEEDAYHTLIGEFENNDHIIDNGQRSAEYGSLKMYYTPKVIDNIAEAHVYIKTGSGQVLEHDYEYNSATSLFAIQVGTSSSLSTSRYATFGYLSGDDDSNTLDDLIAAVEDYIDDEYNDSDEFVSTTSAEVDRIENIAEQATAVEYDVPNTAIVIRSVRITGY</sequence>
<accession>A0A9D1DAU6</accession>
<protein>
    <submittedName>
        <fullName evidence="3">Peptidylprolyl isomerase</fullName>
    </submittedName>
</protein>
<dbReference type="AlphaFoldDB" id="A0A9D1DAU6"/>
<dbReference type="PROSITE" id="PS50072">
    <property type="entry name" value="CSA_PPIASE_2"/>
    <property type="match status" value="1"/>
</dbReference>
<dbReference type="Pfam" id="PF00160">
    <property type="entry name" value="Pro_isomerase"/>
    <property type="match status" value="1"/>
</dbReference>
<reference evidence="3" key="1">
    <citation type="submission" date="2020-10" db="EMBL/GenBank/DDBJ databases">
        <authorList>
            <person name="Gilroy R."/>
        </authorList>
    </citation>
    <scope>NUCLEOTIDE SEQUENCE</scope>
    <source>
        <strain evidence="3">ChiW25-3613</strain>
    </source>
</reference>
<reference evidence="3" key="2">
    <citation type="journal article" date="2021" name="PeerJ">
        <title>Extensive microbial diversity within the chicken gut microbiome revealed by metagenomics and culture.</title>
        <authorList>
            <person name="Gilroy R."/>
            <person name="Ravi A."/>
            <person name="Getino M."/>
            <person name="Pursley I."/>
            <person name="Horton D.L."/>
            <person name="Alikhan N.F."/>
            <person name="Baker D."/>
            <person name="Gharbi K."/>
            <person name="Hall N."/>
            <person name="Watson M."/>
            <person name="Adriaenssens E.M."/>
            <person name="Foster-Nyarko E."/>
            <person name="Jarju S."/>
            <person name="Secka A."/>
            <person name="Antonio M."/>
            <person name="Oren A."/>
            <person name="Chaudhuri R.R."/>
            <person name="La Ragione R."/>
            <person name="Hildebrand F."/>
            <person name="Pallen M.J."/>
        </authorList>
    </citation>
    <scope>NUCLEOTIDE SEQUENCE</scope>
    <source>
        <strain evidence="3">ChiW25-3613</strain>
    </source>
</reference>
<dbReference type="SUPFAM" id="SSF50891">
    <property type="entry name" value="Cyclophilin-like"/>
    <property type="match status" value="1"/>
</dbReference>
<proteinExistence type="predicted"/>
<gene>
    <name evidence="3" type="ORF">IAB90_04000</name>
</gene>
<dbReference type="PROSITE" id="PS51257">
    <property type="entry name" value="PROKAR_LIPOPROTEIN"/>
    <property type="match status" value="1"/>
</dbReference>
<dbReference type="EMBL" id="DVHB01000070">
    <property type="protein sequence ID" value="HIR39527.1"/>
    <property type="molecule type" value="Genomic_DNA"/>
</dbReference>
<evidence type="ECO:0000256" key="1">
    <source>
        <dbReference type="SAM" id="SignalP"/>
    </source>
</evidence>
<dbReference type="GO" id="GO:0003755">
    <property type="term" value="F:peptidyl-prolyl cis-trans isomerase activity"/>
    <property type="evidence" value="ECO:0007669"/>
    <property type="project" value="InterPro"/>
</dbReference>
<evidence type="ECO:0000259" key="2">
    <source>
        <dbReference type="PROSITE" id="PS50072"/>
    </source>
</evidence>
<comment type="caution">
    <text evidence="3">The sequence shown here is derived from an EMBL/GenBank/DDBJ whole genome shotgun (WGS) entry which is preliminary data.</text>
</comment>
<keyword evidence="3" id="KW-0413">Isomerase</keyword>
<organism evidence="3 4">
    <name type="scientific">Candidatus Coproplasma stercoripullorum</name>
    <dbReference type="NCBI Taxonomy" id="2840751"/>
    <lineage>
        <taxon>Bacteria</taxon>
        <taxon>Bacillati</taxon>
        <taxon>Bacillota</taxon>
        <taxon>Clostridia</taxon>
        <taxon>Eubacteriales</taxon>
        <taxon>Candidatus Coproplasma</taxon>
    </lineage>
</organism>
<feature type="chain" id="PRO_5039227496" evidence="1">
    <location>
        <begin position="27"/>
        <end position="314"/>
    </location>
</feature>
<name>A0A9D1DAU6_9FIRM</name>